<dbReference type="PROSITE" id="PS50890">
    <property type="entry name" value="PUA"/>
    <property type="match status" value="1"/>
</dbReference>
<dbReference type="OrthoDB" id="9801573at2"/>
<dbReference type="Proteomes" id="UP000237682">
    <property type="component" value="Unassembled WGS sequence"/>
</dbReference>
<evidence type="ECO:0000313" key="4">
    <source>
        <dbReference type="Proteomes" id="UP000237682"/>
    </source>
</evidence>
<keyword evidence="3" id="KW-0808">Transferase</keyword>
<accession>A0A2S9QE29</accession>
<protein>
    <submittedName>
        <fullName evidence="3">Vi polysaccharide biosynthesis glycosyltransferase TviE</fullName>
    </submittedName>
</protein>
<dbReference type="PANTHER" id="PTHR12526:SF637">
    <property type="entry name" value="GLYCOSYLTRANSFERASE EPSF-RELATED"/>
    <property type="match status" value="1"/>
</dbReference>
<feature type="region of interest" description="Disordered" evidence="1">
    <location>
        <begin position="661"/>
        <end position="683"/>
    </location>
</feature>
<evidence type="ECO:0000256" key="1">
    <source>
        <dbReference type="SAM" id="MobiDB-lite"/>
    </source>
</evidence>
<dbReference type="SUPFAM" id="SSF48452">
    <property type="entry name" value="TPR-like"/>
    <property type="match status" value="1"/>
</dbReference>
<dbReference type="SUPFAM" id="SSF53756">
    <property type="entry name" value="UDP-Glycosyltransferase/glycogen phosphorylase"/>
    <property type="match status" value="1"/>
</dbReference>
<dbReference type="GO" id="GO:0016740">
    <property type="term" value="F:transferase activity"/>
    <property type="evidence" value="ECO:0007669"/>
    <property type="project" value="UniProtKB-KW"/>
</dbReference>
<dbReference type="InterPro" id="IPR001296">
    <property type="entry name" value="Glyco_trans_1"/>
</dbReference>
<feature type="domain" description="Glycosyl transferase family 1" evidence="2">
    <location>
        <begin position="484"/>
        <end position="619"/>
    </location>
</feature>
<sequence>MPLLAVHESGRAWFSAADVYSQAVRAECADLVKRADNVETAQVALPRLKYLLSRFPGELDVNLSHALVAEMTRVREGMLELWTDVHEKFPDNYRALQYRLRWLSRHQRTAEGLEILERHYPGMPSDVDRRLNKAELLVELREMASAKALFVSTLADFPDSKTAPLVYAKRLREWGELTEALTILDRLLATGQAPKNASAMAEELRKGMEVLDRRVPDWRTCGIPARIVVLRAAIDIFRDRSVRPVVPGQLGSVSLITGSLGTGGAERQLARTAARLERTRRESGSISGRKIRGPIQVVVKSLSRENNHDFFLPMIACEQVEAYQIDNMTPARPADLVAEDSDLRHLLPLVPAHAAFGTQRLVEHFRRHETDIAYIWQDGAVLFAALAALVAGVPRIVLNVRGLPPVLRPHLFRGEYEPMYRALAQIPGVEFMSNSHAAAKAYCDWLGLQQERFTIVHNGVEHLPADPNETDEERWQKFERRTADATETIGGVFRIDVDKRPELWIDFVRAYHETRPNARFVLVGSGPLLPRVRQRAAELGIADRILFVGRSASVGYWLAKMDAFVLLSRFEGLPNVLIEAQLAGIPVVSTPAGGACETFTPGVTGLATDTVEAVDLEALCAKVGHVIDWRRSDPSLADRIRQIASERFSTSLMVQRTVDLLTSPPAADPPAEHPRKYKRARAR</sequence>
<reference evidence="3 4" key="1">
    <citation type="submission" date="2018-02" db="EMBL/GenBank/DDBJ databases">
        <title>Whole genome sequencing of endophytic bacterium.</title>
        <authorList>
            <person name="Eedara R."/>
            <person name="Podile A.R."/>
        </authorList>
    </citation>
    <scope>NUCLEOTIDE SEQUENCE [LARGE SCALE GENOMIC DNA]</scope>
    <source>
        <strain evidence="3 4">RP1T</strain>
    </source>
</reference>
<comment type="caution">
    <text evidence="3">The sequence shown here is derived from an EMBL/GenBank/DDBJ whole genome shotgun (WGS) entry which is preliminary data.</text>
</comment>
<organism evidence="3 4">
    <name type="scientific">Labrys okinawensis</name>
    <dbReference type="NCBI Taxonomy" id="346911"/>
    <lineage>
        <taxon>Bacteria</taxon>
        <taxon>Pseudomonadati</taxon>
        <taxon>Pseudomonadota</taxon>
        <taxon>Alphaproteobacteria</taxon>
        <taxon>Hyphomicrobiales</taxon>
        <taxon>Xanthobacteraceae</taxon>
        <taxon>Labrys</taxon>
    </lineage>
</organism>
<evidence type="ECO:0000313" key="3">
    <source>
        <dbReference type="EMBL" id="PRH87604.1"/>
    </source>
</evidence>
<dbReference type="CDD" id="cd03811">
    <property type="entry name" value="GT4_GT28_WabH-like"/>
    <property type="match status" value="1"/>
</dbReference>
<name>A0A2S9QE29_9HYPH</name>
<evidence type="ECO:0000259" key="2">
    <source>
        <dbReference type="Pfam" id="PF00534"/>
    </source>
</evidence>
<proteinExistence type="predicted"/>
<dbReference type="PANTHER" id="PTHR12526">
    <property type="entry name" value="GLYCOSYLTRANSFERASE"/>
    <property type="match status" value="1"/>
</dbReference>
<dbReference type="Gene3D" id="1.25.40.10">
    <property type="entry name" value="Tetratricopeptide repeat domain"/>
    <property type="match status" value="1"/>
</dbReference>
<dbReference type="Pfam" id="PF00534">
    <property type="entry name" value="Glycos_transf_1"/>
    <property type="match status" value="1"/>
</dbReference>
<gene>
    <name evidence="3" type="primary">tviE</name>
    <name evidence="3" type="synonym">vipC</name>
    <name evidence="3" type="ORF">C5L14_13495</name>
</gene>
<dbReference type="Gene3D" id="3.40.50.2000">
    <property type="entry name" value="Glycogen Phosphorylase B"/>
    <property type="match status" value="2"/>
</dbReference>
<dbReference type="RefSeq" id="WP_105862535.1">
    <property type="nucleotide sequence ID" value="NZ_PUEJ01000004.1"/>
</dbReference>
<dbReference type="InterPro" id="IPR011990">
    <property type="entry name" value="TPR-like_helical_dom_sf"/>
</dbReference>
<keyword evidence="4" id="KW-1185">Reference proteome</keyword>
<dbReference type="EMBL" id="PUEJ01000004">
    <property type="protein sequence ID" value="PRH87604.1"/>
    <property type="molecule type" value="Genomic_DNA"/>
</dbReference>
<dbReference type="AlphaFoldDB" id="A0A2S9QE29"/>